<keyword evidence="1" id="KW-1133">Transmembrane helix</keyword>
<sequence length="98" mass="11021">MSQLFGVSEPVLFGLHLRYNLKPLYIMLFSSGLGAAILSIFRIQSNSYGLAVVPSYLMYIYNSYQLLVYFAVSVITVVVCYTLTKLLAIPDEILVEDE</sequence>
<evidence type="ECO:0000313" key="3">
    <source>
        <dbReference type="Proteomes" id="UP001212085"/>
    </source>
</evidence>
<dbReference type="PANTHER" id="PTHR30175">
    <property type="entry name" value="PHOSPHOTRANSFERASE SYSTEM TRANSPORT PROTEIN"/>
    <property type="match status" value="1"/>
</dbReference>
<keyword evidence="1" id="KW-0812">Transmembrane</keyword>
<dbReference type="RefSeq" id="WP_239472535.1">
    <property type="nucleotide sequence ID" value="NZ_CALVGA010000019.1"/>
</dbReference>
<feature type="transmembrane region" description="Helical" evidence="1">
    <location>
        <begin position="63"/>
        <end position="84"/>
    </location>
</feature>
<dbReference type="InterPro" id="IPR050558">
    <property type="entry name" value="PTS_Sugar-Specific_Components"/>
</dbReference>
<proteinExistence type="predicted"/>
<organism evidence="2 3">
    <name type="scientific">Streptococcus alactolyticus</name>
    <dbReference type="NCBI Taxonomy" id="29389"/>
    <lineage>
        <taxon>Bacteria</taxon>
        <taxon>Bacillati</taxon>
        <taxon>Bacillota</taxon>
        <taxon>Bacilli</taxon>
        <taxon>Lactobacillales</taxon>
        <taxon>Streptococcaceae</taxon>
        <taxon>Streptococcus</taxon>
    </lineage>
</organism>
<gene>
    <name evidence="2" type="ORF">O6R09_01365</name>
</gene>
<dbReference type="EMBL" id="CP114883">
    <property type="protein sequence ID" value="WBB06624.1"/>
    <property type="molecule type" value="Genomic_DNA"/>
</dbReference>
<dbReference type="PANTHER" id="PTHR30175:SF1">
    <property type="entry name" value="PTS SYSTEM ARBUTIN-, CELLOBIOSE-, AND SALICIN-SPECIFIC EIIBC COMPONENT-RELATED"/>
    <property type="match status" value="1"/>
</dbReference>
<evidence type="ECO:0000256" key="1">
    <source>
        <dbReference type="SAM" id="Phobius"/>
    </source>
</evidence>
<protein>
    <recommendedName>
        <fullName evidence="4">ABC transporter permease</fullName>
    </recommendedName>
</protein>
<dbReference type="Proteomes" id="UP001212085">
    <property type="component" value="Chromosome"/>
</dbReference>
<keyword evidence="1" id="KW-0472">Membrane</keyword>
<name>A0ABY7LYG3_STRAY</name>
<evidence type="ECO:0000313" key="2">
    <source>
        <dbReference type="EMBL" id="WBB06624.1"/>
    </source>
</evidence>
<reference evidence="2 3" key="1">
    <citation type="submission" date="2022-12" db="EMBL/GenBank/DDBJ databases">
        <title>Streptococcus alactolyticus LGM, complete genome.</title>
        <authorList>
            <person name="Liu Z."/>
            <person name="Mu C."/>
            <person name="Zhu W."/>
        </authorList>
    </citation>
    <scope>NUCLEOTIDE SEQUENCE [LARGE SCALE GENOMIC DNA]</scope>
    <source>
        <strain evidence="2 3">LGM</strain>
    </source>
</reference>
<accession>A0ABY7LYG3</accession>
<feature type="transmembrane region" description="Helical" evidence="1">
    <location>
        <begin position="24"/>
        <end position="43"/>
    </location>
</feature>
<evidence type="ECO:0008006" key="4">
    <source>
        <dbReference type="Google" id="ProtNLM"/>
    </source>
</evidence>
<keyword evidence="3" id="KW-1185">Reference proteome</keyword>